<dbReference type="EMBL" id="KZ825852">
    <property type="protein sequence ID" value="PYH95471.1"/>
    <property type="molecule type" value="Genomic_DNA"/>
</dbReference>
<dbReference type="FunFam" id="3.40.50.720:FF:000084">
    <property type="entry name" value="Short-chain dehydrogenase reductase"/>
    <property type="match status" value="1"/>
</dbReference>
<dbReference type="PRINTS" id="PR00081">
    <property type="entry name" value="GDHRDH"/>
</dbReference>
<dbReference type="InterPro" id="IPR002347">
    <property type="entry name" value="SDR_fam"/>
</dbReference>
<dbReference type="OrthoDB" id="5325318at2759"/>
<dbReference type="VEuPathDB" id="FungiDB:BO71DRAFT_377339"/>
<dbReference type="Proteomes" id="UP000247810">
    <property type="component" value="Unassembled WGS sequence"/>
</dbReference>
<keyword evidence="2" id="KW-0521">NADP</keyword>
<evidence type="ECO:0000313" key="4">
    <source>
        <dbReference type="EMBL" id="PYH95471.1"/>
    </source>
</evidence>
<dbReference type="GO" id="GO:0044550">
    <property type="term" value="P:secondary metabolite biosynthetic process"/>
    <property type="evidence" value="ECO:0007669"/>
    <property type="project" value="UniProtKB-ARBA"/>
</dbReference>
<dbReference type="PANTHER" id="PTHR43008:SF4">
    <property type="entry name" value="CHAIN DEHYDROGENASE, PUTATIVE (AFU_ORTHOLOGUE AFUA_4G08710)-RELATED"/>
    <property type="match status" value="1"/>
</dbReference>
<dbReference type="PRINTS" id="PR00080">
    <property type="entry name" value="SDRFAMILY"/>
</dbReference>
<dbReference type="AlphaFoldDB" id="A0A319DDV5"/>
<evidence type="ECO:0000313" key="5">
    <source>
        <dbReference type="Proteomes" id="UP000247810"/>
    </source>
</evidence>
<protein>
    <submittedName>
        <fullName evidence="4">Putative short-chain dehydrogenase</fullName>
    </submittedName>
</protein>
<accession>A0A319DDV5</accession>
<organism evidence="4 5">
    <name type="scientific">Aspergillus ellipticus CBS 707.79</name>
    <dbReference type="NCBI Taxonomy" id="1448320"/>
    <lineage>
        <taxon>Eukaryota</taxon>
        <taxon>Fungi</taxon>
        <taxon>Dikarya</taxon>
        <taxon>Ascomycota</taxon>
        <taxon>Pezizomycotina</taxon>
        <taxon>Eurotiomycetes</taxon>
        <taxon>Eurotiomycetidae</taxon>
        <taxon>Eurotiales</taxon>
        <taxon>Aspergillaceae</taxon>
        <taxon>Aspergillus</taxon>
        <taxon>Aspergillus subgen. Circumdati</taxon>
    </lineage>
</organism>
<dbReference type="GO" id="GO:0050664">
    <property type="term" value="F:oxidoreductase activity, acting on NAD(P)H, oxygen as acceptor"/>
    <property type="evidence" value="ECO:0007669"/>
    <property type="project" value="TreeGrafter"/>
</dbReference>
<keyword evidence="5" id="KW-1185">Reference proteome</keyword>
<dbReference type="Gene3D" id="3.40.50.720">
    <property type="entry name" value="NAD(P)-binding Rossmann-like Domain"/>
    <property type="match status" value="1"/>
</dbReference>
<dbReference type="PROSITE" id="PS00061">
    <property type="entry name" value="ADH_SHORT"/>
    <property type="match status" value="1"/>
</dbReference>
<dbReference type="Pfam" id="PF13561">
    <property type="entry name" value="adh_short_C2"/>
    <property type="match status" value="1"/>
</dbReference>
<evidence type="ECO:0000256" key="1">
    <source>
        <dbReference type="ARBA" id="ARBA00006484"/>
    </source>
</evidence>
<evidence type="ECO:0000256" key="3">
    <source>
        <dbReference type="ARBA" id="ARBA00023002"/>
    </source>
</evidence>
<dbReference type="InterPro" id="IPR036291">
    <property type="entry name" value="NAD(P)-bd_dom_sf"/>
</dbReference>
<dbReference type="PANTHER" id="PTHR43008">
    <property type="entry name" value="BENZIL REDUCTASE"/>
    <property type="match status" value="1"/>
</dbReference>
<sequence length="290" mass="31200">MLRRSHIRLRLPLFLHRTLTSTPTQPLPDGDLHPLKPRIPLTNKTFVVTGGARGIGYSIARAISELGGNVSVWDIAPSPVEDYHTLADEFGVKTMYIPTDVSDEGSLRNALDQTMGTFGKLDGCVTAAGTYLVQPFLEHTGEDLSRMLKVNTLGTFLTTQLVVSQLRAQNTPGSIVMIASIAAQTIIPGMYFSAYNASKAGVWMLGRALAYELGPHGIRVNTVSPGFTDTVMMAPLKQDPETLKKVESIPPLKRIGKRSDVAPAVTYLLGDGASYVTGVDLVVDGGLQHA</sequence>
<dbReference type="SUPFAM" id="SSF51735">
    <property type="entry name" value="NAD(P)-binding Rossmann-fold domains"/>
    <property type="match status" value="1"/>
</dbReference>
<gene>
    <name evidence="4" type="ORF">BO71DRAFT_377339</name>
</gene>
<comment type="similarity">
    <text evidence="1">Belongs to the short-chain dehydrogenases/reductases (SDR) family.</text>
</comment>
<keyword evidence="3" id="KW-0560">Oxidoreductase</keyword>
<dbReference type="STRING" id="1448320.A0A319DDV5"/>
<dbReference type="InterPro" id="IPR020904">
    <property type="entry name" value="Sc_DH/Rdtase_CS"/>
</dbReference>
<name>A0A319DDV5_9EURO</name>
<dbReference type="GO" id="GO:0016616">
    <property type="term" value="F:oxidoreductase activity, acting on the CH-OH group of donors, NAD or NADP as acceptor"/>
    <property type="evidence" value="ECO:0007669"/>
    <property type="project" value="UniProtKB-ARBA"/>
</dbReference>
<evidence type="ECO:0000256" key="2">
    <source>
        <dbReference type="ARBA" id="ARBA00022857"/>
    </source>
</evidence>
<proteinExistence type="inferred from homology"/>
<reference evidence="4 5" key="1">
    <citation type="submission" date="2018-02" db="EMBL/GenBank/DDBJ databases">
        <title>The genomes of Aspergillus section Nigri reveals drivers in fungal speciation.</title>
        <authorList>
            <consortium name="DOE Joint Genome Institute"/>
            <person name="Vesth T.C."/>
            <person name="Nybo J."/>
            <person name="Theobald S."/>
            <person name="Brandl J."/>
            <person name="Frisvad J.C."/>
            <person name="Nielsen K.F."/>
            <person name="Lyhne E.K."/>
            <person name="Kogle M.E."/>
            <person name="Kuo A."/>
            <person name="Riley R."/>
            <person name="Clum A."/>
            <person name="Nolan M."/>
            <person name="Lipzen A."/>
            <person name="Salamov A."/>
            <person name="Henrissat B."/>
            <person name="Wiebenga A."/>
            <person name="De vries R.P."/>
            <person name="Grigoriev I.V."/>
            <person name="Mortensen U.H."/>
            <person name="Andersen M.R."/>
            <person name="Baker S.E."/>
        </authorList>
    </citation>
    <scope>NUCLEOTIDE SEQUENCE [LARGE SCALE GENOMIC DNA]</scope>
    <source>
        <strain evidence="4 5">CBS 707.79</strain>
    </source>
</reference>